<feature type="non-terminal residue" evidence="1">
    <location>
        <position position="1"/>
    </location>
</feature>
<comment type="caution">
    <text evidence="1">The sequence shown here is derived from an EMBL/GenBank/DDBJ whole genome shotgun (WGS) entry which is preliminary data.</text>
</comment>
<protein>
    <submittedName>
        <fullName evidence="1">Uncharacterized protein</fullName>
    </submittedName>
</protein>
<accession>X1FI53</accession>
<proteinExistence type="predicted"/>
<sequence>FEIEHRKITAISLEGGRVVLNPDDQLFKEGYEYIEISKIGLPDAFPKEWLNYD</sequence>
<dbReference type="AlphaFoldDB" id="X1FI53"/>
<evidence type="ECO:0000313" key="1">
    <source>
        <dbReference type="EMBL" id="GAH29059.1"/>
    </source>
</evidence>
<organism evidence="1">
    <name type="scientific">marine sediment metagenome</name>
    <dbReference type="NCBI Taxonomy" id="412755"/>
    <lineage>
        <taxon>unclassified sequences</taxon>
        <taxon>metagenomes</taxon>
        <taxon>ecological metagenomes</taxon>
    </lineage>
</organism>
<feature type="non-terminal residue" evidence="1">
    <location>
        <position position="53"/>
    </location>
</feature>
<gene>
    <name evidence="1" type="ORF">S01H4_66972</name>
</gene>
<dbReference type="EMBL" id="BART01041798">
    <property type="protein sequence ID" value="GAH29059.1"/>
    <property type="molecule type" value="Genomic_DNA"/>
</dbReference>
<reference evidence="1" key="1">
    <citation type="journal article" date="2014" name="Front. Microbiol.">
        <title>High frequency of phylogenetically diverse reductive dehalogenase-homologous genes in deep subseafloor sedimentary metagenomes.</title>
        <authorList>
            <person name="Kawai M."/>
            <person name="Futagami T."/>
            <person name="Toyoda A."/>
            <person name="Takaki Y."/>
            <person name="Nishi S."/>
            <person name="Hori S."/>
            <person name="Arai W."/>
            <person name="Tsubouchi T."/>
            <person name="Morono Y."/>
            <person name="Uchiyama I."/>
            <person name="Ito T."/>
            <person name="Fujiyama A."/>
            <person name="Inagaki F."/>
            <person name="Takami H."/>
        </authorList>
    </citation>
    <scope>NUCLEOTIDE SEQUENCE</scope>
    <source>
        <strain evidence="1">Expedition CK06-06</strain>
    </source>
</reference>
<name>X1FI53_9ZZZZ</name>